<dbReference type="InterPro" id="IPR004813">
    <property type="entry name" value="OPT"/>
</dbReference>
<dbReference type="GO" id="GO:0005886">
    <property type="term" value="C:plasma membrane"/>
    <property type="evidence" value="ECO:0000318"/>
    <property type="project" value="GO_Central"/>
</dbReference>
<dbReference type="OrthoDB" id="9986677at2759"/>
<comment type="similarity">
    <text evidence="2">Belongs to the oligopeptide OPT transporter family.</text>
</comment>
<feature type="region of interest" description="Disordered" evidence="9">
    <location>
        <begin position="1"/>
        <end position="48"/>
    </location>
</feature>
<evidence type="ECO:0000256" key="1">
    <source>
        <dbReference type="ARBA" id="ARBA00004141"/>
    </source>
</evidence>
<evidence type="ECO:0000256" key="4">
    <source>
        <dbReference type="ARBA" id="ARBA00022692"/>
    </source>
</evidence>
<feature type="transmembrane region" description="Helical" evidence="10">
    <location>
        <begin position="113"/>
        <end position="131"/>
    </location>
</feature>
<accession>B6JWZ7</accession>
<feature type="transmembrane region" description="Helical" evidence="10">
    <location>
        <begin position="592"/>
        <end position="614"/>
    </location>
</feature>
<gene>
    <name evidence="12" type="primary">isp4</name>
    <name evidence="11" type="ORF">SJAG_00922</name>
</gene>
<dbReference type="GO" id="GO:1901584">
    <property type="term" value="F:tetrapeptide transmembrane transporter activity"/>
    <property type="evidence" value="ECO:0007669"/>
    <property type="project" value="EnsemblFungi"/>
</dbReference>
<dbReference type="GO" id="GO:0035673">
    <property type="term" value="F:oligopeptide transmembrane transporter activity"/>
    <property type="evidence" value="ECO:0000318"/>
    <property type="project" value="GO_Central"/>
</dbReference>
<dbReference type="GeneID" id="7052014"/>
<evidence type="ECO:0000256" key="3">
    <source>
        <dbReference type="ARBA" id="ARBA00022448"/>
    </source>
</evidence>
<keyword evidence="13" id="KW-1185">Reference proteome</keyword>
<dbReference type="eggNOG" id="KOG2262">
    <property type="taxonomic scope" value="Eukaryota"/>
</dbReference>
<dbReference type="AlphaFoldDB" id="B6JWZ7"/>
<proteinExistence type="inferred from homology"/>
<comment type="subcellular location">
    <subcellularLocation>
        <location evidence="1">Membrane</location>
        <topology evidence="1">Multi-pass membrane protein</topology>
    </subcellularLocation>
</comment>
<feature type="transmembrane region" description="Helical" evidence="10">
    <location>
        <begin position="482"/>
        <end position="502"/>
    </location>
</feature>
<evidence type="ECO:0000313" key="13">
    <source>
        <dbReference type="Proteomes" id="UP000001744"/>
    </source>
</evidence>
<protein>
    <submittedName>
        <fullName evidence="11">OPT oligopeptide transporter Isp4</fullName>
    </submittedName>
</protein>
<dbReference type="Proteomes" id="UP000001744">
    <property type="component" value="Unassembled WGS sequence"/>
</dbReference>
<dbReference type="JaponicusDB" id="SJAG_00922">
    <property type="gene designation" value="isp4"/>
</dbReference>
<dbReference type="GO" id="GO:0005794">
    <property type="term" value="C:Golgi apparatus"/>
    <property type="evidence" value="ECO:0007669"/>
    <property type="project" value="EnsemblFungi"/>
</dbReference>
<evidence type="ECO:0000256" key="2">
    <source>
        <dbReference type="ARBA" id="ARBA00008807"/>
    </source>
</evidence>
<dbReference type="NCBIfam" id="TIGR00728">
    <property type="entry name" value="OPT_sfam"/>
    <property type="match status" value="1"/>
</dbReference>
<feature type="compositionally biased region" description="Polar residues" evidence="9">
    <location>
        <begin position="29"/>
        <end position="45"/>
    </location>
</feature>
<evidence type="ECO:0000256" key="9">
    <source>
        <dbReference type="SAM" id="MobiDB-lite"/>
    </source>
</evidence>
<dbReference type="HOGENOM" id="CLU_004965_1_1_1"/>
<reference evidence="11 13" key="1">
    <citation type="journal article" date="2011" name="Science">
        <title>Comparative functional genomics of the fission yeasts.</title>
        <authorList>
            <person name="Rhind N."/>
            <person name="Chen Z."/>
            <person name="Yassour M."/>
            <person name="Thompson D.A."/>
            <person name="Haas B.J."/>
            <person name="Habib N."/>
            <person name="Wapinski I."/>
            <person name="Roy S."/>
            <person name="Lin M.F."/>
            <person name="Heiman D.I."/>
            <person name="Young S.K."/>
            <person name="Furuya K."/>
            <person name="Guo Y."/>
            <person name="Pidoux A."/>
            <person name="Chen H.M."/>
            <person name="Robbertse B."/>
            <person name="Goldberg J.M."/>
            <person name="Aoki K."/>
            <person name="Bayne E.H."/>
            <person name="Berlin A.M."/>
            <person name="Desjardins C.A."/>
            <person name="Dobbs E."/>
            <person name="Dukaj L."/>
            <person name="Fan L."/>
            <person name="FitzGerald M.G."/>
            <person name="French C."/>
            <person name="Gujja S."/>
            <person name="Hansen K."/>
            <person name="Keifenheim D."/>
            <person name="Levin J.Z."/>
            <person name="Mosher R.A."/>
            <person name="Mueller C.A."/>
            <person name="Pfiffner J."/>
            <person name="Priest M."/>
            <person name="Russ C."/>
            <person name="Smialowska A."/>
            <person name="Swoboda P."/>
            <person name="Sykes S.M."/>
            <person name="Vaughn M."/>
            <person name="Vengrova S."/>
            <person name="Yoder R."/>
            <person name="Zeng Q."/>
            <person name="Allshire R."/>
            <person name="Baulcombe D."/>
            <person name="Birren B.W."/>
            <person name="Brown W."/>
            <person name="Ekwall K."/>
            <person name="Kellis M."/>
            <person name="Leatherwood J."/>
            <person name="Levin H."/>
            <person name="Margalit H."/>
            <person name="Martienssen R."/>
            <person name="Nieduszynski C.A."/>
            <person name="Spatafora J.W."/>
            <person name="Friedman N."/>
            <person name="Dalgaard J.Z."/>
            <person name="Baumann P."/>
            <person name="Niki H."/>
            <person name="Regev A."/>
            <person name="Nusbaum C."/>
        </authorList>
    </citation>
    <scope>NUCLEOTIDE SEQUENCE [LARGE SCALE GENOMIC DNA]</scope>
    <source>
        <strain evidence="13">yFS275 / FY16936</strain>
    </source>
</reference>
<feature type="transmembrane region" description="Helical" evidence="10">
    <location>
        <begin position="429"/>
        <end position="450"/>
    </location>
</feature>
<feature type="transmembrane region" description="Helical" evidence="10">
    <location>
        <begin position="356"/>
        <end position="377"/>
    </location>
</feature>
<keyword evidence="3" id="KW-0813">Transport</keyword>
<evidence type="ECO:0000256" key="6">
    <source>
        <dbReference type="ARBA" id="ARBA00022927"/>
    </source>
</evidence>
<dbReference type="VEuPathDB" id="FungiDB:SJAG_00922"/>
<keyword evidence="6" id="KW-0653">Protein transport</keyword>
<feature type="transmembrane region" description="Helical" evidence="10">
    <location>
        <begin position="137"/>
        <end position="160"/>
    </location>
</feature>
<dbReference type="RefSeq" id="XP_002172191.2">
    <property type="nucleotide sequence ID" value="XM_002172155.2"/>
</dbReference>
<sequence length="804" mass="90847">MKMKPNSPTTVNEKPIELDYSDDDIHPIGTQTSNAVDSSEFSPVSDTKVDEKKGGFVHAVKVGEHSDGHISEGSVEDDIYVNEKGQEDSPYAEVRACVDPTDDIHLPCNTIRMWVVGLLFSTIGAGVNLFFSLRNPTVYISVLIAELLSYPALQLWDLIFPDREWRIGRFRFNLKPGPFNLKEHALIVVMANVSFGNAYSTDIILAQRVRYGQNFGFGYEICLTLATQLIGYGLAGLSRRFLVRPASMIWPGNLVQCTMIKTLHHNDSKKVANGWRIRPFLFFFFVMIGAFVWNWFPSYIFPALSLFAWVTWLRPNSPVVNQLFGETTGVSLLPMTFDWNQVSSYMGSPLVCPTDALTNILIGTAFFFWIVTCGIHYSNKWYSEYLPISSSGIMDNQGNSYNVTRILTADKRFDPDAYRTYSPLFLSTTYALSFGLSFASISAVITHVLLYNGKDIWDRFKQKSKPDIHEKLMQQYEEVPDWWYLSLFVIFFGLMLGVCYGWDTETPAWVVIIGLILALIWFLPIGIVQAVTNIQIGLNVFAEFIVGYMYPGHPLAMMIFKTVTYITMAQGLGFVGDLKFGHYMKLPPKTMFWTQTVATIWSCFVQIGVLDWALTNIDGVCKKGQADNYTCPGATVFFNSSVVWGVIGPKRMFSGKSLYTGLQWFWLIGVVVTILFWALHRKWPNALIGKLNAPLFFGGTGYIPPATPTNYYSWCGVGLFFNHYIRRRFADWWTKYNFNLSAGLDTGTQIGVIIIFFCLQLQKIDFPSWWGTTGALNTMDANGEAIRKVVNATAGEFFGPSSWE</sequence>
<evidence type="ECO:0000256" key="10">
    <source>
        <dbReference type="SAM" id="Phobius"/>
    </source>
</evidence>
<keyword evidence="8 10" id="KW-0472">Membrane</keyword>
<dbReference type="OMA" id="LTWWAFL"/>
<dbReference type="NCBIfam" id="TIGR00727">
    <property type="entry name" value="ISP4_OPT"/>
    <property type="match status" value="1"/>
</dbReference>
<organism evidence="11 13">
    <name type="scientific">Schizosaccharomyces japonicus (strain yFS275 / FY16936)</name>
    <name type="common">Fission yeast</name>
    <dbReference type="NCBI Taxonomy" id="402676"/>
    <lineage>
        <taxon>Eukaryota</taxon>
        <taxon>Fungi</taxon>
        <taxon>Dikarya</taxon>
        <taxon>Ascomycota</taxon>
        <taxon>Taphrinomycotina</taxon>
        <taxon>Schizosaccharomycetes</taxon>
        <taxon>Schizosaccharomycetales</taxon>
        <taxon>Schizosaccharomycetaceae</taxon>
        <taxon>Schizosaccharomyces</taxon>
    </lineage>
</organism>
<name>B6JWZ7_SCHJY</name>
<evidence type="ECO:0000313" key="12">
    <source>
        <dbReference type="JaponicusDB" id="SJAG_00922"/>
    </source>
</evidence>
<feature type="transmembrane region" description="Helical" evidence="10">
    <location>
        <begin position="279"/>
        <end position="296"/>
    </location>
</feature>
<feature type="transmembrane region" description="Helical" evidence="10">
    <location>
        <begin position="562"/>
        <end position="580"/>
    </location>
</feature>
<evidence type="ECO:0000256" key="5">
    <source>
        <dbReference type="ARBA" id="ARBA00022856"/>
    </source>
</evidence>
<feature type="transmembrane region" description="Helical" evidence="10">
    <location>
        <begin position="509"/>
        <end position="528"/>
    </location>
</feature>
<keyword evidence="4 10" id="KW-0812">Transmembrane</keyword>
<dbReference type="PANTHER" id="PTHR22601">
    <property type="entry name" value="ISP4 LIKE PROTEIN"/>
    <property type="match status" value="1"/>
</dbReference>
<feature type="transmembrane region" description="Helical" evidence="10">
    <location>
        <begin position="626"/>
        <end position="647"/>
    </location>
</feature>
<dbReference type="EMBL" id="KE651166">
    <property type="protein sequence ID" value="EEB05898.2"/>
    <property type="molecule type" value="Genomic_DNA"/>
</dbReference>
<evidence type="ECO:0000313" key="11">
    <source>
        <dbReference type="EMBL" id="EEB05898.2"/>
    </source>
</evidence>
<dbReference type="InterPro" id="IPR004648">
    <property type="entry name" value="Oligpept_transpt"/>
</dbReference>
<keyword evidence="7 10" id="KW-1133">Transmembrane helix</keyword>
<feature type="transmembrane region" description="Helical" evidence="10">
    <location>
        <begin position="659"/>
        <end position="679"/>
    </location>
</feature>
<keyword evidence="5" id="KW-0571">Peptide transport</keyword>
<evidence type="ECO:0000256" key="7">
    <source>
        <dbReference type="ARBA" id="ARBA00022989"/>
    </source>
</evidence>
<dbReference type="STRING" id="402676.B6JWZ7"/>
<dbReference type="GO" id="GO:0015031">
    <property type="term" value="P:protein transport"/>
    <property type="evidence" value="ECO:0007669"/>
    <property type="project" value="UniProtKB-KW"/>
</dbReference>
<dbReference type="Pfam" id="PF03169">
    <property type="entry name" value="OPT"/>
    <property type="match status" value="1"/>
</dbReference>
<feature type="compositionally biased region" description="Polar residues" evidence="9">
    <location>
        <begin position="1"/>
        <end position="12"/>
    </location>
</feature>
<evidence type="ECO:0000256" key="8">
    <source>
        <dbReference type="ARBA" id="ARBA00023136"/>
    </source>
</evidence>